<accession>A0ACC3CY96</accession>
<protein>
    <submittedName>
        <fullName evidence="1">Uncharacterized protein</fullName>
    </submittedName>
</protein>
<evidence type="ECO:0000313" key="2">
    <source>
        <dbReference type="Proteomes" id="UP001186974"/>
    </source>
</evidence>
<comment type="caution">
    <text evidence="1">The sequence shown here is derived from an EMBL/GenBank/DDBJ whole genome shotgun (WGS) entry which is preliminary data.</text>
</comment>
<name>A0ACC3CY96_9PEZI</name>
<gene>
    <name evidence="1" type="ORF">LTS18_011821</name>
</gene>
<keyword evidence="2" id="KW-1185">Reference proteome</keyword>
<sequence length="287" mass="31997">MSSSPNPRKRARTGAYPTTPSASSSRAATPSNNPTKTCRKAITTPRLSLLESLPTELLQLVFIESLNISLPLCSHHLAHHLSSPYCLSAFALHHLHDQPFTHQVPIRSLLPSRRFFNLAFVKALKIAAANRIPPVYEPYLFGRLRVPSKVLHGPWTASKIELLRFFDTECPERWTDELGKEVARQGAVDAVREGNAEMLQLLYSVARVTGNIEQLWAALTDSEYKQDVVDWVVGSAFSFSTGEHNIDTLDPRLWAWIQHCEALGGEDAKNAKGLKLVLQKPGLAMER</sequence>
<dbReference type="EMBL" id="JAWDJW010009812">
    <property type="protein sequence ID" value="KAK3055403.1"/>
    <property type="molecule type" value="Genomic_DNA"/>
</dbReference>
<feature type="non-terminal residue" evidence="1">
    <location>
        <position position="287"/>
    </location>
</feature>
<proteinExistence type="predicted"/>
<dbReference type="Proteomes" id="UP001186974">
    <property type="component" value="Unassembled WGS sequence"/>
</dbReference>
<reference evidence="1" key="1">
    <citation type="submission" date="2024-09" db="EMBL/GenBank/DDBJ databases">
        <title>Black Yeasts Isolated from many extreme environments.</title>
        <authorList>
            <person name="Coleine C."/>
            <person name="Stajich J.E."/>
            <person name="Selbmann L."/>
        </authorList>
    </citation>
    <scope>NUCLEOTIDE SEQUENCE</scope>
    <source>
        <strain evidence="1">CCFEE 5737</strain>
    </source>
</reference>
<evidence type="ECO:0000313" key="1">
    <source>
        <dbReference type="EMBL" id="KAK3055403.1"/>
    </source>
</evidence>
<organism evidence="1 2">
    <name type="scientific">Coniosporium uncinatum</name>
    <dbReference type="NCBI Taxonomy" id="93489"/>
    <lineage>
        <taxon>Eukaryota</taxon>
        <taxon>Fungi</taxon>
        <taxon>Dikarya</taxon>
        <taxon>Ascomycota</taxon>
        <taxon>Pezizomycotina</taxon>
        <taxon>Dothideomycetes</taxon>
        <taxon>Dothideomycetes incertae sedis</taxon>
        <taxon>Coniosporium</taxon>
    </lineage>
</organism>